<sequence length="196" mass="21368">MLPCELYLVTLPEFDPATDLPGLDTVLKRWTPSALRLATSEPNQARRIVKEIRQTVQSNGVALILTDLPVLARELECDGVHLSRHSALAETARKVLGDDLQLGIACGPRRDEAMLAGEQSADYIAVTPDGTDLTKWWSQVMELPIVAEDIATSEQAQAMVDANADFLAIPLSFRDADIAGLHLEAILTPVEIKDSE</sequence>
<gene>
    <name evidence="3" type="ORF">A0U89_01980</name>
</gene>
<dbReference type="PANTHER" id="PTHR20857">
    <property type="entry name" value="THIAMINE-PHOSPHATE PYROPHOSPHORYLASE"/>
    <property type="match status" value="1"/>
</dbReference>
<dbReference type="GO" id="GO:0009228">
    <property type="term" value="P:thiamine biosynthetic process"/>
    <property type="evidence" value="ECO:0007669"/>
    <property type="project" value="UniProtKB-KW"/>
</dbReference>
<keyword evidence="2" id="KW-0784">Thiamine biosynthesis</keyword>
<protein>
    <submittedName>
        <fullName evidence="3">Uncharacterized protein</fullName>
    </submittedName>
</protein>
<name>A0A1D8UR22_9PROT</name>
<dbReference type="Pfam" id="PF02581">
    <property type="entry name" value="TMP-TENI"/>
    <property type="match status" value="1"/>
</dbReference>
<keyword evidence="4" id="KW-1185">Reference proteome</keyword>
<evidence type="ECO:0000256" key="1">
    <source>
        <dbReference type="ARBA" id="ARBA00004948"/>
    </source>
</evidence>
<organism evidence="3 4">
    <name type="scientific">Kozakia baliensis</name>
    <dbReference type="NCBI Taxonomy" id="153496"/>
    <lineage>
        <taxon>Bacteria</taxon>
        <taxon>Pseudomonadati</taxon>
        <taxon>Pseudomonadota</taxon>
        <taxon>Alphaproteobacteria</taxon>
        <taxon>Acetobacterales</taxon>
        <taxon>Acetobacteraceae</taxon>
        <taxon>Kozakia</taxon>
    </lineage>
</organism>
<dbReference type="InterPro" id="IPR022998">
    <property type="entry name" value="ThiamineP_synth_TenI"/>
</dbReference>
<dbReference type="eggNOG" id="COG0352">
    <property type="taxonomic scope" value="Bacteria"/>
</dbReference>
<dbReference type="PANTHER" id="PTHR20857:SF23">
    <property type="entry name" value="THIAMINE BIOSYNTHETIC BIFUNCTIONAL ENZYME"/>
    <property type="match status" value="1"/>
</dbReference>
<dbReference type="STRING" id="153496.A0U89_01980"/>
<evidence type="ECO:0000313" key="4">
    <source>
        <dbReference type="Proteomes" id="UP000179145"/>
    </source>
</evidence>
<dbReference type="Gene3D" id="3.20.20.70">
    <property type="entry name" value="Aldolase class I"/>
    <property type="match status" value="1"/>
</dbReference>
<evidence type="ECO:0000313" key="3">
    <source>
        <dbReference type="EMBL" id="AOX16103.1"/>
    </source>
</evidence>
<dbReference type="EMBL" id="CP014674">
    <property type="protein sequence ID" value="AOX16103.1"/>
    <property type="molecule type" value="Genomic_DNA"/>
</dbReference>
<evidence type="ECO:0000256" key="2">
    <source>
        <dbReference type="ARBA" id="ARBA00022977"/>
    </source>
</evidence>
<proteinExistence type="predicted"/>
<dbReference type="CDD" id="cd00564">
    <property type="entry name" value="TMP_TenI"/>
    <property type="match status" value="1"/>
</dbReference>
<dbReference type="InterPro" id="IPR013785">
    <property type="entry name" value="Aldolase_TIM"/>
</dbReference>
<dbReference type="Proteomes" id="UP000179145">
    <property type="component" value="Chromosome"/>
</dbReference>
<dbReference type="InterPro" id="IPR036206">
    <property type="entry name" value="ThiamineP_synth_sf"/>
</dbReference>
<dbReference type="SUPFAM" id="SSF51391">
    <property type="entry name" value="Thiamin phosphate synthase"/>
    <property type="match status" value="1"/>
</dbReference>
<accession>A0A1D8UR22</accession>
<dbReference type="KEGG" id="kba:A0U89_01980"/>
<reference evidence="3 4" key="1">
    <citation type="journal article" date="2016" name="Microb. Cell Fact.">
        <title>Dissection of exopolysaccharide biosynthesis in Kozakia baliensis.</title>
        <authorList>
            <person name="Brandt J.U."/>
            <person name="Jakob F."/>
            <person name="Behr J."/>
            <person name="Geissler A.J."/>
            <person name="Vogel R.F."/>
        </authorList>
    </citation>
    <scope>NUCLEOTIDE SEQUENCE [LARGE SCALE GENOMIC DNA]</scope>
    <source>
        <strain evidence="3 4">DSM 14400</strain>
    </source>
</reference>
<dbReference type="GO" id="GO:0005737">
    <property type="term" value="C:cytoplasm"/>
    <property type="evidence" value="ECO:0007669"/>
    <property type="project" value="TreeGrafter"/>
</dbReference>
<dbReference type="GO" id="GO:0004789">
    <property type="term" value="F:thiamine-phosphate diphosphorylase activity"/>
    <property type="evidence" value="ECO:0007669"/>
    <property type="project" value="TreeGrafter"/>
</dbReference>
<comment type="pathway">
    <text evidence="1">Cofactor biosynthesis; thiamine diphosphate biosynthesis.</text>
</comment>
<dbReference type="AlphaFoldDB" id="A0A1D8UR22"/>